<dbReference type="PROSITE" id="PS52016">
    <property type="entry name" value="TONB_DEPENDENT_REC_3"/>
    <property type="match status" value="1"/>
</dbReference>
<dbReference type="GO" id="GO:0015344">
    <property type="term" value="F:siderophore uptake transmembrane transporter activity"/>
    <property type="evidence" value="ECO:0007669"/>
    <property type="project" value="TreeGrafter"/>
</dbReference>
<evidence type="ECO:0000256" key="2">
    <source>
        <dbReference type="ARBA" id="ARBA00022448"/>
    </source>
</evidence>
<feature type="domain" description="TonB-dependent receptor plug" evidence="11">
    <location>
        <begin position="73"/>
        <end position="182"/>
    </location>
</feature>
<keyword evidence="3 8" id="KW-1134">Transmembrane beta strand</keyword>
<dbReference type="Gene3D" id="2.170.130.10">
    <property type="entry name" value="TonB-dependent receptor, plug domain"/>
    <property type="match status" value="1"/>
</dbReference>
<evidence type="ECO:0000313" key="13">
    <source>
        <dbReference type="Proteomes" id="UP000636888"/>
    </source>
</evidence>
<dbReference type="AlphaFoldDB" id="A0A8J7JEQ5"/>
<comment type="caution">
    <text evidence="12">The sequence shown here is derived from an EMBL/GenBank/DDBJ whole genome shotgun (WGS) entry which is preliminary data.</text>
</comment>
<evidence type="ECO:0000256" key="6">
    <source>
        <dbReference type="ARBA" id="ARBA00023136"/>
    </source>
</evidence>
<dbReference type="PANTHER" id="PTHR30069:SF37">
    <property type="entry name" value="FERRIC VIBRIOBACTIN RECEPTOR VIUA"/>
    <property type="match status" value="1"/>
</dbReference>
<keyword evidence="13" id="KW-1185">Reference proteome</keyword>
<evidence type="ECO:0000256" key="1">
    <source>
        <dbReference type="ARBA" id="ARBA00004571"/>
    </source>
</evidence>
<accession>A0A8J7JEQ5</accession>
<keyword evidence="5 9" id="KW-0798">TonB box</keyword>
<dbReference type="InterPro" id="IPR012910">
    <property type="entry name" value="Plug_dom"/>
</dbReference>
<dbReference type="InterPro" id="IPR000531">
    <property type="entry name" value="Beta-barrel_TonB"/>
</dbReference>
<protein>
    <submittedName>
        <fullName evidence="12">TonB-dependent receptor</fullName>
    </submittedName>
</protein>
<dbReference type="Pfam" id="PF07715">
    <property type="entry name" value="Plug"/>
    <property type="match status" value="1"/>
</dbReference>
<dbReference type="CDD" id="cd01347">
    <property type="entry name" value="ligand_gated_channel"/>
    <property type="match status" value="1"/>
</dbReference>
<name>A0A8J7JEQ5_9BACT</name>
<evidence type="ECO:0000256" key="4">
    <source>
        <dbReference type="ARBA" id="ARBA00022692"/>
    </source>
</evidence>
<feature type="domain" description="TonB-dependent receptor-like beta-barrel" evidence="10">
    <location>
        <begin position="213"/>
        <end position="668"/>
    </location>
</feature>
<comment type="subcellular location">
    <subcellularLocation>
        <location evidence="1 8">Cell outer membrane</location>
        <topology evidence="1 8">Multi-pass membrane protein</topology>
    </subcellularLocation>
</comment>
<evidence type="ECO:0000259" key="11">
    <source>
        <dbReference type="Pfam" id="PF07715"/>
    </source>
</evidence>
<dbReference type="GO" id="GO:0044718">
    <property type="term" value="P:siderophore transmembrane transport"/>
    <property type="evidence" value="ECO:0007669"/>
    <property type="project" value="TreeGrafter"/>
</dbReference>
<keyword evidence="12" id="KW-0675">Receptor</keyword>
<dbReference type="Pfam" id="PF00593">
    <property type="entry name" value="TonB_dep_Rec_b-barrel"/>
    <property type="match status" value="1"/>
</dbReference>
<evidence type="ECO:0000256" key="9">
    <source>
        <dbReference type="RuleBase" id="RU003357"/>
    </source>
</evidence>
<proteinExistence type="inferred from homology"/>
<dbReference type="InterPro" id="IPR036942">
    <property type="entry name" value="Beta-barrel_TonB_sf"/>
</dbReference>
<dbReference type="Proteomes" id="UP000636888">
    <property type="component" value="Unassembled WGS sequence"/>
</dbReference>
<keyword evidence="6 8" id="KW-0472">Membrane</keyword>
<evidence type="ECO:0000313" key="12">
    <source>
        <dbReference type="EMBL" id="MBJ6725781.1"/>
    </source>
</evidence>
<dbReference type="EMBL" id="JAEMHM010000010">
    <property type="protein sequence ID" value="MBJ6725781.1"/>
    <property type="molecule type" value="Genomic_DNA"/>
</dbReference>
<dbReference type="InterPro" id="IPR039426">
    <property type="entry name" value="TonB-dep_rcpt-like"/>
</dbReference>
<organism evidence="12 13">
    <name type="scientific">Geomesophilobacter sediminis</name>
    <dbReference type="NCBI Taxonomy" id="2798584"/>
    <lineage>
        <taxon>Bacteria</taxon>
        <taxon>Pseudomonadati</taxon>
        <taxon>Thermodesulfobacteriota</taxon>
        <taxon>Desulfuromonadia</taxon>
        <taxon>Geobacterales</taxon>
        <taxon>Geobacteraceae</taxon>
        <taxon>Geomesophilobacter</taxon>
    </lineage>
</organism>
<keyword evidence="4 8" id="KW-0812">Transmembrane</keyword>
<gene>
    <name evidence="12" type="ORF">JFN93_13760</name>
</gene>
<dbReference type="GO" id="GO:0009279">
    <property type="term" value="C:cell outer membrane"/>
    <property type="evidence" value="ECO:0007669"/>
    <property type="project" value="UniProtKB-SubCell"/>
</dbReference>
<evidence type="ECO:0000256" key="5">
    <source>
        <dbReference type="ARBA" id="ARBA00023077"/>
    </source>
</evidence>
<evidence type="ECO:0000256" key="7">
    <source>
        <dbReference type="ARBA" id="ARBA00023237"/>
    </source>
</evidence>
<reference evidence="12" key="1">
    <citation type="submission" date="2020-12" db="EMBL/GenBank/DDBJ databases">
        <title>Geomonas sp. Red875, isolated from river sediment.</title>
        <authorList>
            <person name="Xu Z."/>
            <person name="Zhang Z."/>
            <person name="Masuda Y."/>
            <person name="Itoh H."/>
            <person name="Senoo K."/>
        </authorList>
    </citation>
    <scope>NUCLEOTIDE SEQUENCE</scope>
    <source>
        <strain evidence="12">Red875</strain>
    </source>
</reference>
<evidence type="ECO:0000256" key="8">
    <source>
        <dbReference type="PROSITE-ProRule" id="PRU01360"/>
    </source>
</evidence>
<keyword evidence="2 8" id="KW-0813">Transport</keyword>
<comment type="similarity">
    <text evidence="8 9">Belongs to the TonB-dependent receptor family.</text>
</comment>
<evidence type="ECO:0000259" key="10">
    <source>
        <dbReference type="Pfam" id="PF00593"/>
    </source>
</evidence>
<dbReference type="SUPFAM" id="SSF56935">
    <property type="entry name" value="Porins"/>
    <property type="match status" value="1"/>
</dbReference>
<dbReference type="PANTHER" id="PTHR30069">
    <property type="entry name" value="TONB-DEPENDENT OUTER MEMBRANE RECEPTOR"/>
    <property type="match status" value="1"/>
</dbReference>
<dbReference type="InterPro" id="IPR037066">
    <property type="entry name" value="Plug_dom_sf"/>
</dbReference>
<keyword evidence="7 8" id="KW-0998">Cell outer membrane</keyword>
<dbReference type="RefSeq" id="WP_199384670.1">
    <property type="nucleotide sequence ID" value="NZ_JAEMHM010000010.1"/>
</dbReference>
<sequence length="700" mass="78101">MANSLASATSCRLLAAVRGVAACTLFLLGLSALPEAARAETVPAEDQTDYLSLGLEDLMKIEITSVSKKSQPLADAAAAVFVITHEDIRRSGATSIAEVLRMAPGVQVARIDANKWAISIRGLNGRFANKLLVLMDGRSLYSPLFAGVYWEMQDTVLEDIDRIEVIRGPGAALWGANAVNGVINIITRSAEHTNGGMVSTGGGTEARDFVTARYGFALSDTTHLRLFAKHQDTADSVYSDGTRAHDSWQTSRGGFRLDSQPNARDSFTVSGDYYNGTTNERYTLYRLPTLADPSLSTIANVESQMSGGDLLLRWNRSLGETDGFSLQLYYDHSERNMIILGHRQEIVDVEFQDRVALPGRQDLIWGGEYRYAGDRLGATATISFDPPSRDTNLFSGFIHDEIKIVPEKFSVILGTRFEHNSYSGFELQPNGRLLWTPTPTDSVWAAVSRAVRTPARGDSDIVYRYHTYDPAVFGTTPFPLRAEIDGNKDFRAETLVAYELGYRTQPRQHLTLDSTVFYNVYDRLRVLRAETALPVFEPANNDLVQRYLLDNLMHGFAYGAEVAAEWAPFAWWRLHASYSYLKIKMFLDAPSTDLVNKRDAEGDSPRHQFSLRSGLDLGKNVELDLWLRGVDELPYIDGSVISGYLTMDARLAWKPTPKLELSVVGQNLLQRRHQEFNPEFINTLPTDVQRSVYGKVTWKF</sequence>
<dbReference type="Gene3D" id="2.40.170.20">
    <property type="entry name" value="TonB-dependent receptor, beta-barrel domain"/>
    <property type="match status" value="1"/>
</dbReference>
<evidence type="ECO:0000256" key="3">
    <source>
        <dbReference type="ARBA" id="ARBA00022452"/>
    </source>
</evidence>